<dbReference type="Gene3D" id="3.30.479.30">
    <property type="entry name" value="Band 7 domain"/>
    <property type="match status" value="1"/>
</dbReference>
<dbReference type="SMART" id="SM00244">
    <property type="entry name" value="PHB"/>
    <property type="match status" value="1"/>
</dbReference>
<dbReference type="GO" id="GO:0016020">
    <property type="term" value="C:membrane"/>
    <property type="evidence" value="ECO:0007669"/>
    <property type="project" value="InterPro"/>
</dbReference>
<reference evidence="3" key="1">
    <citation type="submission" date="2017-09" db="EMBL/GenBank/DDBJ databases">
        <title>Depth-based differentiation of microbial function through sediment-hosted aquifers and enrichment of novel symbionts in the deep terrestrial subsurface.</title>
        <authorList>
            <person name="Probst A.J."/>
            <person name="Ladd B."/>
            <person name="Jarett J.K."/>
            <person name="Geller-Mcgrath D.E."/>
            <person name="Sieber C.M.K."/>
            <person name="Emerson J.B."/>
            <person name="Anantharaman K."/>
            <person name="Thomas B.C."/>
            <person name="Malmstrom R."/>
            <person name="Stieglmeier M."/>
            <person name="Klingl A."/>
            <person name="Woyke T."/>
            <person name="Ryan C.M."/>
            <person name="Banfield J.F."/>
        </authorList>
    </citation>
    <scope>NUCLEOTIDE SEQUENCE [LARGE SCALE GENOMIC DNA]</scope>
</reference>
<protein>
    <recommendedName>
        <fullName evidence="1">Band 7 domain-containing protein</fullName>
    </recommendedName>
</protein>
<dbReference type="PANTHER" id="PTHR43327">
    <property type="entry name" value="STOMATIN-LIKE PROTEIN 2, MITOCHONDRIAL"/>
    <property type="match status" value="1"/>
</dbReference>
<dbReference type="Pfam" id="PF01145">
    <property type="entry name" value="Band_7"/>
    <property type="match status" value="1"/>
</dbReference>
<sequence length="303" mass="34130">MELFWVLLIIGLLLLVSMVKIVPQNHVAVVEFLGKYERTMTSGFNLVVPVFERVSVQINLAIRNFLFELDAVSKDKVQVRLKSNLMYAISVAKVTQYWYELTDPKQTIASFVENYVRSFVATQTHEELLEKREEISAYLVQHLNEKFLAWGIEIQGFQLMDIVFPTVITDAMSKVVASQRLREAAMNEAEATKVRVVKEAEAEKESRVLLGEGVAGERQAIIDGLKRSIDDMKGIPGLNTHEVMNLIVMSQYFDTVKAIGVSQNAKVMFMDPAPEGANKMLQQLTAALEANKSEELVKTVKKS</sequence>
<dbReference type="Proteomes" id="UP000228952">
    <property type="component" value="Unassembled WGS sequence"/>
</dbReference>
<dbReference type="AlphaFoldDB" id="A0A2M7W3D0"/>
<dbReference type="InterPro" id="IPR036013">
    <property type="entry name" value="Band_7/SPFH_dom_sf"/>
</dbReference>
<dbReference type="PRINTS" id="PR00721">
    <property type="entry name" value="STOMATIN"/>
</dbReference>
<proteinExistence type="predicted"/>
<feature type="domain" description="Band 7" evidence="1">
    <location>
        <begin position="17"/>
        <end position="176"/>
    </location>
</feature>
<gene>
    <name evidence="2" type="ORF">COX64_00430</name>
</gene>
<evidence type="ECO:0000313" key="3">
    <source>
        <dbReference type="Proteomes" id="UP000228952"/>
    </source>
</evidence>
<dbReference type="EMBL" id="PFQB01000010">
    <property type="protein sequence ID" value="PJA15704.1"/>
    <property type="molecule type" value="Genomic_DNA"/>
</dbReference>
<name>A0A2M7W3D0_9BACT</name>
<dbReference type="SUPFAM" id="SSF117892">
    <property type="entry name" value="Band 7/SPFH domain"/>
    <property type="match status" value="1"/>
</dbReference>
<evidence type="ECO:0000259" key="1">
    <source>
        <dbReference type="SMART" id="SM00244"/>
    </source>
</evidence>
<comment type="caution">
    <text evidence="2">The sequence shown here is derived from an EMBL/GenBank/DDBJ whole genome shotgun (WGS) entry which is preliminary data.</text>
</comment>
<accession>A0A2M7W3D0</accession>
<organism evidence="2 3">
    <name type="scientific">Candidatus Dojkabacteria bacterium CG_4_10_14_0_2_um_filter_Dojkabacteria_WS6_41_15</name>
    <dbReference type="NCBI Taxonomy" id="2014249"/>
    <lineage>
        <taxon>Bacteria</taxon>
        <taxon>Candidatus Dojkabacteria</taxon>
    </lineage>
</organism>
<evidence type="ECO:0000313" key="2">
    <source>
        <dbReference type="EMBL" id="PJA15704.1"/>
    </source>
</evidence>
<dbReference type="InterPro" id="IPR001107">
    <property type="entry name" value="Band_7"/>
</dbReference>
<dbReference type="PANTHER" id="PTHR43327:SF10">
    <property type="entry name" value="STOMATIN-LIKE PROTEIN 2, MITOCHONDRIAL"/>
    <property type="match status" value="1"/>
</dbReference>
<dbReference type="InterPro" id="IPR001972">
    <property type="entry name" value="Stomatin_HflK_fam"/>
</dbReference>
<dbReference type="InterPro" id="IPR050710">
    <property type="entry name" value="Band7/mec-2_domain"/>
</dbReference>